<evidence type="ECO:0000313" key="14">
    <source>
        <dbReference type="Proteomes" id="UP001176940"/>
    </source>
</evidence>
<dbReference type="InterPro" id="IPR040546">
    <property type="entry name" value="Rege-1_UBA-like"/>
</dbReference>
<proteinExistence type="inferred from homology"/>
<evidence type="ECO:0000256" key="11">
    <source>
        <dbReference type="SAM" id="MobiDB-lite"/>
    </source>
</evidence>
<evidence type="ECO:0000313" key="13">
    <source>
        <dbReference type="EMBL" id="CAJ0955963.1"/>
    </source>
</evidence>
<feature type="compositionally biased region" description="Polar residues" evidence="11">
    <location>
        <begin position="147"/>
        <end position="162"/>
    </location>
</feature>
<keyword evidence="9" id="KW-0460">Magnesium</keyword>
<dbReference type="PANTHER" id="PTHR12876">
    <property type="entry name" value="N4BP1-RELATED"/>
    <property type="match status" value="1"/>
</dbReference>
<dbReference type="Gene3D" id="3.40.50.11980">
    <property type="match status" value="1"/>
</dbReference>
<evidence type="ECO:0000256" key="7">
    <source>
        <dbReference type="ARBA" id="ARBA00022801"/>
    </source>
</evidence>
<comment type="similarity">
    <text evidence="2">Belongs to the ZC3H12 family.</text>
</comment>
<comment type="cofactor">
    <cofactor evidence="1">
        <name>Mg(2+)</name>
        <dbReference type="ChEBI" id="CHEBI:18420"/>
    </cofactor>
</comment>
<reference evidence="13" key="1">
    <citation type="submission" date="2023-07" db="EMBL/GenBank/DDBJ databases">
        <authorList>
            <person name="Stuckert A."/>
        </authorList>
    </citation>
    <scope>NUCLEOTIDE SEQUENCE</scope>
</reference>
<dbReference type="Proteomes" id="UP001176940">
    <property type="component" value="Unassembled WGS sequence"/>
</dbReference>
<name>A0ABN9M0U2_9NEOB</name>
<comment type="caution">
    <text evidence="13">The sequence shown here is derived from an EMBL/GenBank/DDBJ whole genome shotgun (WGS) entry which is preliminary data.</text>
</comment>
<keyword evidence="6 10" id="KW-0863">Zinc-finger</keyword>
<keyword evidence="14" id="KW-1185">Reference proteome</keyword>
<feature type="region of interest" description="Disordered" evidence="11">
    <location>
        <begin position="123"/>
        <end position="164"/>
    </location>
</feature>
<evidence type="ECO:0000256" key="8">
    <source>
        <dbReference type="ARBA" id="ARBA00022833"/>
    </source>
</evidence>
<feature type="compositionally biased region" description="Polar residues" evidence="11">
    <location>
        <begin position="392"/>
        <end position="401"/>
    </location>
</feature>
<feature type="region of interest" description="Disordered" evidence="11">
    <location>
        <begin position="379"/>
        <end position="405"/>
    </location>
</feature>
<dbReference type="PROSITE" id="PS50103">
    <property type="entry name" value="ZF_C3H1"/>
    <property type="match status" value="1"/>
</dbReference>
<protein>
    <recommendedName>
        <fullName evidence="12">C3H1-type domain-containing protein</fullName>
    </recommendedName>
</protein>
<keyword evidence="5" id="KW-0255">Endonuclease</keyword>
<evidence type="ECO:0000256" key="9">
    <source>
        <dbReference type="ARBA" id="ARBA00022842"/>
    </source>
</evidence>
<dbReference type="InterPro" id="IPR000571">
    <property type="entry name" value="Znf_CCCH"/>
</dbReference>
<dbReference type="InterPro" id="IPR021869">
    <property type="entry name" value="RNase_Zc3h12_NYN"/>
</dbReference>
<evidence type="ECO:0000256" key="1">
    <source>
        <dbReference type="ARBA" id="ARBA00001946"/>
    </source>
</evidence>
<organism evidence="13 14">
    <name type="scientific">Ranitomeya imitator</name>
    <name type="common">mimic poison frog</name>
    <dbReference type="NCBI Taxonomy" id="111125"/>
    <lineage>
        <taxon>Eukaryota</taxon>
        <taxon>Metazoa</taxon>
        <taxon>Chordata</taxon>
        <taxon>Craniata</taxon>
        <taxon>Vertebrata</taxon>
        <taxon>Euteleostomi</taxon>
        <taxon>Amphibia</taxon>
        <taxon>Batrachia</taxon>
        <taxon>Anura</taxon>
        <taxon>Neobatrachia</taxon>
        <taxon>Hyloidea</taxon>
        <taxon>Dendrobatidae</taxon>
        <taxon>Dendrobatinae</taxon>
        <taxon>Ranitomeya</taxon>
    </lineage>
</organism>
<evidence type="ECO:0000256" key="6">
    <source>
        <dbReference type="ARBA" id="ARBA00022771"/>
    </source>
</evidence>
<dbReference type="InterPro" id="IPR040757">
    <property type="entry name" value="Regnase_1/ZC3H12_C"/>
</dbReference>
<evidence type="ECO:0000256" key="5">
    <source>
        <dbReference type="ARBA" id="ARBA00022759"/>
    </source>
</evidence>
<sequence length="666" mass="75542">MDSLPFDFNPCLDFPSWTEPNNLEENDDLKDDSAVKFEDSYDSGFRSINNMPPRGNSLKGTRSDWLSEKSFLPDVADPSEMRMKVDFFRKLGYSSGEIHTTLQNLGGNADINTVLGELVKHGGNPEKEVVSEEPSDAVLVPRRGSGASPTTSSTEENDSNNLRPIVIDGSNVAMSSTTFSSRSGENSFAFPMTHNPETHGNKDVFSCRGILIAVNFFLERGHTDVTVFVPTFRKEQPRVDMPITDQYILTDLEKKKILVFTPSRRVGGKRLVCYDDRFIVKLAYKSDGVIVSNDTYRDLQSEKPEWKKFIEERLLMYSFVNDLFMPPDDPMGRKGPNLDDFLRKRPLGPESKKVQCPYGKKCTYGMKCKFYHPERINQTQRSVADELRENARQSPPKNNGYSEDKKIRKASVPEISTIDPISISMQKLPSERTGSSQKLRTSDKIKLNHWNGGSEWYSQGVYPKDSHAQRSYDSGVDFNSSCDHSLEQGNYCNSNQRIPCYHPRNGLDSDPRQHYMSQKLVPHDAHATSYYQYSPSSSWSSQNGSHQIYGEMVKKSPEAPSSLPTKCAALPTHSLEFWSEPGPNLPSLSRPQSSYPLYSSVSPFSHDFQQWQNSDRYTRERLSVRNRLCAIFQYSLVDSVMQMFPHLLDPQSLAVEIVNYRSQNGL</sequence>
<dbReference type="PANTHER" id="PTHR12876:SF10">
    <property type="entry name" value="ENDORIBONUCLEASE ZC3H12A"/>
    <property type="match status" value="1"/>
</dbReference>
<dbReference type="Pfam" id="PF18039">
    <property type="entry name" value="UBA_6"/>
    <property type="match status" value="1"/>
</dbReference>
<evidence type="ECO:0000256" key="10">
    <source>
        <dbReference type="PROSITE-ProRule" id="PRU00723"/>
    </source>
</evidence>
<dbReference type="Pfam" id="PF18561">
    <property type="entry name" value="Regnase_1_C"/>
    <property type="match status" value="1"/>
</dbReference>
<accession>A0ABN9M0U2</accession>
<keyword evidence="8 10" id="KW-0862">Zinc</keyword>
<keyword evidence="7" id="KW-0378">Hydrolase</keyword>
<evidence type="ECO:0000259" key="12">
    <source>
        <dbReference type="PROSITE" id="PS50103"/>
    </source>
</evidence>
<dbReference type="EMBL" id="CAUEEQ010040997">
    <property type="protein sequence ID" value="CAJ0955963.1"/>
    <property type="molecule type" value="Genomic_DNA"/>
</dbReference>
<feature type="zinc finger region" description="C3H1-type" evidence="10">
    <location>
        <begin position="350"/>
        <end position="375"/>
    </location>
</feature>
<evidence type="ECO:0000256" key="4">
    <source>
        <dbReference type="ARBA" id="ARBA00022723"/>
    </source>
</evidence>
<dbReference type="Pfam" id="PF11977">
    <property type="entry name" value="RNase_Zc3h12a"/>
    <property type="match status" value="1"/>
</dbReference>
<gene>
    <name evidence="13" type="ORF">RIMI_LOCUS15321245</name>
</gene>
<evidence type="ECO:0000256" key="2">
    <source>
        <dbReference type="ARBA" id="ARBA00010922"/>
    </source>
</evidence>
<evidence type="ECO:0000256" key="3">
    <source>
        <dbReference type="ARBA" id="ARBA00022722"/>
    </source>
</evidence>
<dbReference type="InterPro" id="IPR051101">
    <property type="entry name" value="ZC3H12/N4BP1_RNase_Reg"/>
</dbReference>
<feature type="domain" description="C3H1-type" evidence="12">
    <location>
        <begin position="350"/>
        <end position="375"/>
    </location>
</feature>
<keyword evidence="3" id="KW-0540">Nuclease</keyword>
<keyword evidence="4 10" id="KW-0479">Metal-binding</keyword>